<dbReference type="PANTHER" id="PTHR33384">
    <property type="entry name" value="EXPRESSED PROTEIN"/>
    <property type="match status" value="1"/>
</dbReference>
<sequence length="166" mass="17942">MKRCAYQEKSVMAACDEERIDSVVCPKPRRLGILNPCFHEPTRPQMWPLFNQQAESGDSIAGAELLDLILTKGGYGGEKPSNQVASSPPYFCGSSPSRASNPVIQDAQFGNEKMTPFSLVAPPSPSSRLSGGCTRMKFGHRPAAVRIEGFDCLSRDRCSCSISAVA</sequence>
<proteinExistence type="predicted"/>
<dbReference type="AlphaFoldDB" id="A0A1Q3BBI2"/>
<evidence type="ECO:0000313" key="2">
    <source>
        <dbReference type="Proteomes" id="UP000187406"/>
    </source>
</evidence>
<dbReference type="OrthoDB" id="902328at2759"/>
<accession>A0A1Q3BBI2</accession>
<reference evidence="2" key="1">
    <citation type="submission" date="2016-04" db="EMBL/GenBank/DDBJ databases">
        <title>Cephalotus genome sequencing.</title>
        <authorList>
            <person name="Fukushima K."/>
            <person name="Hasebe M."/>
            <person name="Fang X."/>
        </authorList>
    </citation>
    <scope>NUCLEOTIDE SEQUENCE [LARGE SCALE GENOMIC DNA]</scope>
    <source>
        <strain evidence="2">cv. St1</strain>
    </source>
</reference>
<dbReference type="InParanoid" id="A0A1Q3BBI2"/>
<dbReference type="EMBL" id="BDDD01000397">
    <property type="protein sequence ID" value="GAV65269.1"/>
    <property type="molecule type" value="Genomic_DNA"/>
</dbReference>
<dbReference type="PANTHER" id="PTHR33384:SF22">
    <property type="match status" value="1"/>
</dbReference>
<organism evidence="1 2">
    <name type="scientific">Cephalotus follicularis</name>
    <name type="common">Albany pitcher plant</name>
    <dbReference type="NCBI Taxonomy" id="3775"/>
    <lineage>
        <taxon>Eukaryota</taxon>
        <taxon>Viridiplantae</taxon>
        <taxon>Streptophyta</taxon>
        <taxon>Embryophyta</taxon>
        <taxon>Tracheophyta</taxon>
        <taxon>Spermatophyta</taxon>
        <taxon>Magnoliopsida</taxon>
        <taxon>eudicotyledons</taxon>
        <taxon>Gunneridae</taxon>
        <taxon>Pentapetalae</taxon>
        <taxon>rosids</taxon>
        <taxon>fabids</taxon>
        <taxon>Oxalidales</taxon>
        <taxon>Cephalotaceae</taxon>
        <taxon>Cephalotus</taxon>
    </lineage>
</organism>
<gene>
    <name evidence="1" type="ORF">CFOL_v3_08784</name>
</gene>
<evidence type="ECO:0000313" key="1">
    <source>
        <dbReference type="EMBL" id="GAV65269.1"/>
    </source>
</evidence>
<dbReference type="STRING" id="3775.A0A1Q3BBI2"/>
<keyword evidence="2" id="KW-1185">Reference proteome</keyword>
<protein>
    <submittedName>
        <fullName evidence="1">Uncharacterized protein</fullName>
    </submittedName>
</protein>
<name>A0A1Q3BBI2_CEPFO</name>
<dbReference type="Proteomes" id="UP000187406">
    <property type="component" value="Unassembled WGS sequence"/>
</dbReference>
<comment type="caution">
    <text evidence="1">The sequence shown here is derived from an EMBL/GenBank/DDBJ whole genome shotgun (WGS) entry which is preliminary data.</text>
</comment>